<organism evidence="3 4">
    <name type="scientific">Pseudoroseomonas ludipueritiae</name>
    <dbReference type="NCBI Taxonomy" id="198093"/>
    <lineage>
        <taxon>Bacteria</taxon>
        <taxon>Pseudomonadati</taxon>
        <taxon>Pseudomonadota</taxon>
        <taxon>Alphaproteobacteria</taxon>
        <taxon>Acetobacterales</taxon>
        <taxon>Acetobacteraceae</taxon>
        <taxon>Pseudoroseomonas</taxon>
    </lineage>
</organism>
<reference evidence="3 4" key="1">
    <citation type="journal article" date="2009" name="Int. J. Syst. Evol. Microbiol.">
        <title>Transfer of Teichococcus ludipueritiae and Muricoccus roseus to the genus Roseomonas, as Roseomonas ludipueritiae comb. nov. and Roseomonas rosea comb. nov., respectively, and emended description of the genus Roseomonas.</title>
        <authorList>
            <person name="Sanchez-Porro C."/>
            <person name="Gallego V."/>
            <person name="Busse H.J."/>
            <person name="Kampfer P."/>
            <person name="Ventosa A."/>
        </authorList>
    </citation>
    <scope>NUCLEOTIDE SEQUENCE [LARGE SCALE GENOMIC DNA]</scope>
    <source>
        <strain evidence="3 4">DSM 14915</strain>
    </source>
</reference>
<evidence type="ECO:0000256" key="2">
    <source>
        <dbReference type="SAM" id="MobiDB-lite"/>
    </source>
</evidence>
<dbReference type="RefSeq" id="WP_187780329.1">
    <property type="nucleotide sequence ID" value="NZ_JACTUZ010000133.1"/>
</dbReference>
<gene>
    <name evidence="3" type="ORF">IBL25_20295</name>
</gene>
<name>A0ABR7RCB3_9PROT</name>
<feature type="compositionally biased region" description="Basic and acidic residues" evidence="2">
    <location>
        <begin position="379"/>
        <end position="392"/>
    </location>
</feature>
<feature type="region of interest" description="Disordered" evidence="2">
    <location>
        <begin position="366"/>
        <end position="392"/>
    </location>
</feature>
<dbReference type="Gene3D" id="3.40.50.10540">
    <property type="entry name" value="Crotonobetainyl-coa:carnitine coa-transferase, domain 1"/>
    <property type="match status" value="1"/>
</dbReference>
<dbReference type="PANTHER" id="PTHR48207">
    <property type="entry name" value="SUCCINATE--HYDROXYMETHYLGLUTARATE COA-TRANSFERASE"/>
    <property type="match status" value="1"/>
</dbReference>
<evidence type="ECO:0000313" key="4">
    <source>
        <dbReference type="Proteomes" id="UP000603940"/>
    </source>
</evidence>
<dbReference type="InterPro" id="IPR050483">
    <property type="entry name" value="CoA-transferase_III_domain"/>
</dbReference>
<dbReference type="EMBL" id="JACTUZ010000133">
    <property type="protein sequence ID" value="MBC9179286.1"/>
    <property type="molecule type" value="Genomic_DNA"/>
</dbReference>
<sequence length="392" mass="42348">MTAEAAPAPWDRPAAAGPLAGVRVVDMTSVGMGPYATQILGDMGAEVIKVEAPEGDVFRSSAPAASPGMGAVYLNLNRNKRSVTLNVKQPADRDKLLTLIDGADVFVSNVRPLALARLGLAAETLCARNPRLIHVSAVGFGQDGPYAAAPAFDDIIQAMSGLADLQGRNAGAPAYVNTILADKAAGLTLAYAIPMALYERERSGLGQAIEVPMFETLVSFTLVEHMGGRSFDPPRGSMGYGRVLSPHRRPYRTADGFLALLPYTDAQWVRFFTLSGHEELARDPRYVSAATRAHHFDELYGDLARIVAGRSTQEWLDLLREADIPHSKVNSLDALFEDPHLNATGFFRHVEHPTEGRLVATAPPVRFSRTPATIRRPAPRQDADHELLDPQG</sequence>
<proteinExistence type="predicted"/>
<protein>
    <submittedName>
        <fullName evidence="3">CoA transferase</fullName>
    </submittedName>
</protein>
<dbReference type="SUPFAM" id="SSF89796">
    <property type="entry name" value="CoA-transferase family III (CaiB/BaiF)"/>
    <property type="match status" value="1"/>
</dbReference>
<dbReference type="InterPro" id="IPR044855">
    <property type="entry name" value="CoA-Trfase_III_dom3_sf"/>
</dbReference>
<dbReference type="Gene3D" id="3.30.1540.10">
    <property type="entry name" value="formyl-coa transferase, domain 3"/>
    <property type="match status" value="1"/>
</dbReference>
<keyword evidence="1 3" id="KW-0808">Transferase</keyword>
<evidence type="ECO:0000256" key="1">
    <source>
        <dbReference type="ARBA" id="ARBA00022679"/>
    </source>
</evidence>
<dbReference type="PANTHER" id="PTHR48207:SF4">
    <property type="entry name" value="BLL6097 PROTEIN"/>
    <property type="match status" value="1"/>
</dbReference>
<dbReference type="GO" id="GO:0016740">
    <property type="term" value="F:transferase activity"/>
    <property type="evidence" value="ECO:0007669"/>
    <property type="project" value="UniProtKB-KW"/>
</dbReference>
<comment type="caution">
    <text evidence="3">The sequence shown here is derived from an EMBL/GenBank/DDBJ whole genome shotgun (WGS) entry which is preliminary data.</text>
</comment>
<dbReference type="Proteomes" id="UP000603940">
    <property type="component" value="Unassembled WGS sequence"/>
</dbReference>
<dbReference type="InterPro" id="IPR003673">
    <property type="entry name" value="CoA-Trfase_fam_III"/>
</dbReference>
<dbReference type="InterPro" id="IPR023606">
    <property type="entry name" value="CoA-Trfase_III_dom_1_sf"/>
</dbReference>
<evidence type="ECO:0000313" key="3">
    <source>
        <dbReference type="EMBL" id="MBC9179286.1"/>
    </source>
</evidence>
<accession>A0ABR7RCB3</accession>
<keyword evidence="4" id="KW-1185">Reference proteome</keyword>
<dbReference type="Pfam" id="PF02515">
    <property type="entry name" value="CoA_transf_3"/>
    <property type="match status" value="1"/>
</dbReference>